<gene>
    <name evidence="2" type="ORF">DAPK24_030780</name>
</gene>
<sequence>MISSPSNEAAEIASTYAQLNKGEEAASKMEKLLDQIESKMEQIEQMQLQMDNNSIKDNNNDNGIFEFRKLNDDLQNLERDMVDIQESMQLDSALVNKEC</sequence>
<evidence type="ECO:0000256" key="1">
    <source>
        <dbReference type="SAM" id="Coils"/>
    </source>
</evidence>
<reference evidence="2 3" key="1">
    <citation type="journal article" date="2023" name="Elife">
        <title>Identification of key yeast species and microbe-microbe interactions impacting larval growth of Drosophila in the wild.</title>
        <authorList>
            <person name="Mure A."/>
            <person name="Sugiura Y."/>
            <person name="Maeda R."/>
            <person name="Honda K."/>
            <person name="Sakurai N."/>
            <person name="Takahashi Y."/>
            <person name="Watada M."/>
            <person name="Katoh T."/>
            <person name="Gotoh A."/>
            <person name="Gotoh Y."/>
            <person name="Taniguchi I."/>
            <person name="Nakamura K."/>
            <person name="Hayashi T."/>
            <person name="Katayama T."/>
            <person name="Uemura T."/>
            <person name="Hattori Y."/>
        </authorList>
    </citation>
    <scope>NUCLEOTIDE SEQUENCE [LARGE SCALE GENOMIC DNA]</scope>
    <source>
        <strain evidence="2 3">PK-24</strain>
    </source>
</reference>
<dbReference type="EMBL" id="BTGB01000003">
    <property type="protein sequence ID" value="GMM46503.1"/>
    <property type="molecule type" value="Genomic_DNA"/>
</dbReference>
<name>A0AAV5R4N0_PICKL</name>
<organism evidence="2 3">
    <name type="scientific">Pichia kluyveri</name>
    <name type="common">Yeast</name>
    <dbReference type="NCBI Taxonomy" id="36015"/>
    <lineage>
        <taxon>Eukaryota</taxon>
        <taxon>Fungi</taxon>
        <taxon>Dikarya</taxon>
        <taxon>Ascomycota</taxon>
        <taxon>Saccharomycotina</taxon>
        <taxon>Pichiomycetes</taxon>
        <taxon>Pichiales</taxon>
        <taxon>Pichiaceae</taxon>
        <taxon>Pichia</taxon>
    </lineage>
</organism>
<evidence type="ECO:0000313" key="2">
    <source>
        <dbReference type="EMBL" id="GMM46503.1"/>
    </source>
</evidence>
<dbReference type="AlphaFoldDB" id="A0AAV5R4N0"/>
<dbReference type="Proteomes" id="UP001378960">
    <property type="component" value="Unassembled WGS sequence"/>
</dbReference>
<accession>A0AAV5R4N0</accession>
<keyword evidence="1" id="KW-0175">Coiled coil</keyword>
<proteinExistence type="predicted"/>
<comment type="caution">
    <text evidence="2">The sequence shown here is derived from an EMBL/GenBank/DDBJ whole genome shotgun (WGS) entry which is preliminary data.</text>
</comment>
<evidence type="ECO:0000313" key="3">
    <source>
        <dbReference type="Proteomes" id="UP001378960"/>
    </source>
</evidence>
<keyword evidence="3" id="KW-1185">Reference proteome</keyword>
<protein>
    <submittedName>
        <fullName evidence="2">Uncharacterized protein</fullName>
    </submittedName>
</protein>
<feature type="coiled-coil region" evidence="1">
    <location>
        <begin position="19"/>
        <end position="87"/>
    </location>
</feature>